<protein>
    <submittedName>
        <fullName evidence="1">Uncharacterized protein</fullName>
    </submittedName>
</protein>
<name>A0A9P7VP41_9AGAR</name>
<reference evidence="1" key="1">
    <citation type="submission" date="2020-11" db="EMBL/GenBank/DDBJ databases">
        <title>Adaptations for nitrogen fixation in a non-lichenized fungal sporocarp promotes dispersal by wood-feeding termites.</title>
        <authorList>
            <consortium name="DOE Joint Genome Institute"/>
            <person name="Koch R.A."/>
            <person name="Yoon G."/>
            <person name="Arayal U."/>
            <person name="Lail K."/>
            <person name="Amirebrahimi M."/>
            <person name="Labutti K."/>
            <person name="Lipzen A."/>
            <person name="Riley R."/>
            <person name="Barry K."/>
            <person name="Henrissat B."/>
            <person name="Grigoriev I.V."/>
            <person name="Herr J.R."/>
            <person name="Aime M.C."/>
        </authorList>
    </citation>
    <scope>NUCLEOTIDE SEQUENCE</scope>
    <source>
        <strain evidence="1">MCA 3950</strain>
    </source>
</reference>
<proteinExistence type="predicted"/>
<sequence length="270" mass="30622">MVSVSPSLSLFGPDCTLIPATCFGSWDRVYSVDHRMLQIDSVKRMNLNSWRHVLGRFSNVEITESKIIHMVLAADHFIWAHNFTVLRLRDCSIKREVLLGIINHALALEQLRLSNLQVETSSNRQTAMDRYTGNPDDPVVRTKLRVLELVGMDSLSGISPVFAFLAPQESLTSPFELDVLAIRSESEYNELNLAFPLEVLCKNDRATEMTLGEREIQMILESKGSMLPPRPLSVRYLTLEVSTFHGVEAFLLQWLRFLPVLNIVKIVVRG</sequence>
<dbReference type="RefSeq" id="XP_043037527.1">
    <property type="nucleotide sequence ID" value="XM_043190542.1"/>
</dbReference>
<dbReference type="GeneID" id="66112839"/>
<dbReference type="Proteomes" id="UP000812287">
    <property type="component" value="Unassembled WGS sequence"/>
</dbReference>
<dbReference type="OrthoDB" id="2898061at2759"/>
<dbReference type="AlphaFoldDB" id="A0A9P7VP41"/>
<keyword evidence="2" id="KW-1185">Reference proteome</keyword>
<dbReference type="EMBL" id="MU250542">
    <property type="protein sequence ID" value="KAG7444027.1"/>
    <property type="molecule type" value="Genomic_DNA"/>
</dbReference>
<organism evidence="1 2">
    <name type="scientific">Guyanagaster necrorhizus</name>
    <dbReference type="NCBI Taxonomy" id="856835"/>
    <lineage>
        <taxon>Eukaryota</taxon>
        <taxon>Fungi</taxon>
        <taxon>Dikarya</taxon>
        <taxon>Basidiomycota</taxon>
        <taxon>Agaricomycotina</taxon>
        <taxon>Agaricomycetes</taxon>
        <taxon>Agaricomycetidae</taxon>
        <taxon>Agaricales</taxon>
        <taxon>Marasmiineae</taxon>
        <taxon>Physalacriaceae</taxon>
        <taxon>Guyanagaster</taxon>
    </lineage>
</organism>
<evidence type="ECO:0000313" key="2">
    <source>
        <dbReference type="Proteomes" id="UP000812287"/>
    </source>
</evidence>
<comment type="caution">
    <text evidence="1">The sequence shown here is derived from an EMBL/GenBank/DDBJ whole genome shotgun (WGS) entry which is preliminary data.</text>
</comment>
<evidence type="ECO:0000313" key="1">
    <source>
        <dbReference type="EMBL" id="KAG7444027.1"/>
    </source>
</evidence>
<gene>
    <name evidence="1" type="ORF">BT62DRAFT_995766</name>
</gene>
<accession>A0A9P7VP41</accession>